<feature type="region of interest" description="Disordered" evidence="7">
    <location>
        <begin position="679"/>
        <end position="704"/>
    </location>
</feature>
<dbReference type="InterPro" id="IPR010308">
    <property type="entry name" value="TRP_C"/>
</dbReference>
<comment type="subcellular location">
    <subcellularLocation>
        <location evidence="1">Membrane</location>
        <topology evidence="1">Multi-pass membrane protein</topology>
    </subcellularLocation>
</comment>
<feature type="domain" description="ML-like" evidence="10">
    <location>
        <begin position="17"/>
        <end position="156"/>
    </location>
</feature>
<evidence type="ECO:0000313" key="12">
    <source>
        <dbReference type="Proteomes" id="UP001623330"/>
    </source>
</evidence>
<evidence type="ECO:0000313" key="11">
    <source>
        <dbReference type="EMBL" id="KAL3230508.1"/>
    </source>
</evidence>
<comment type="similarity">
    <text evidence="2">Belongs to the transient receptor potential (TRP) ion channel family.</text>
</comment>
<dbReference type="Proteomes" id="UP001623330">
    <property type="component" value="Unassembled WGS sequence"/>
</dbReference>
<evidence type="ECO:0000256" key="3">
    <source>
        <dbReference type="ARBA" id="ARBA00022692"/>
    </source>
</evidence>
<feature type="transmembrane region" description="Helical" evidence="8">
    <location>
        <begin position="510"/>
        <end position="530"/>
    </location>
</feature>
<comment type="caution">
    <text evidence="11">The sequence shown here is derived from an EMBL/GenBank/DDBJ whole genome shotgun (WGS) entry which is preliminary data.</text>
</comment>
<keyword evidence="12" id="KW-1185">Reference proteome</keyword>
<evidence type="ECO:0000259" key="10">
    <source>
        <dbReference type="SMART" id="SM01320"/>
    </source>
</evidence>
<reference evidence="11 12" key="1">
    <citation type="submission" date="2024-05" db="EMBL/GenBank/DDBJ databases">
        <title>Long read based assembly of the Candida bracarensis genome reveals expanded adhesin content.</title>
        <authorList>
            <person name="Marcet-Houben M."/>
            <person name="Ksiezopolska E."/>
            <person name="Gabaldon T."/>
        </authorList>
    </citation>
    <scope>NUCLEOTIDE SEQUENCE [LARGE SCALE GENOMIC DNA]</scope>
    <source>
        <strain evidence="11 12">CBM6</strain>
    </source>
</reference>
<dbReference type="SMART" id="SM01320">
    <property type="entry name" value="TRP_N"/>
    <property type="match status" value="1"/>
</dbReference>
<accession>A0ABR4NQI5</accession>
<feature type="signal peptide" evidence="9">
    <location>
        <begin position="1"/>
        <end position="15"/>
    </location>
</feature>
<dbReference type="Pfam" id="PF06011">
    <property type="entry name" value="TRP"/>
    <property type="match status" value="1"/>
</dbReference>
<keyword evidence="3 8" id="KW-0812">Transmembrane</keyword>
<feature type="compositionally biased region" description="Polar residues" evidence="7">
    <location>
        <begin position="679"/>
        <end position="691"/>
    </location>
</feature>
<feature type="transmembrane region" description="Helical" evidence="8">
    <location>
        <begin position="542"/>
        <end position="571"/>
    </location>
</feature>
<evidence type="ECO:0000256" key="4">
    <source>
        <dbReference type="ARBA" id="ARBA00022729"/>
    </source>
</evidence>
<evidence type="ECO:0000256" key="6">
    <source>
        <dbReference type="ARBA" id="ARBA00023136"/>
    </source>
</evidence>
<evidence type="ECO:0000256" key="5">
    <source>
        <dbReference type="ARBA" id="ARBA00022989"/>
    </source>
</evidence>
<sequence>MLVLWFLMFVGFVQAKRSLFATSLVTCIENSQLSSNSFNVTFNPDDRSLYYNLDMTTSIDSYIYALVDVYAYGFKIITKEVDLCNIGWKQFCPVHPGNIQIESIEYISKEYTDEIPGIAYHVPDIDAFAKVRVFSADTNAYLACVQVFFSNGKTVSQTAVKWVSAVIAGIGLLLSAVLSSFGNSRAASHISANTMLLFLYFQSVVVVAMEHVHRMPPIASAWAENLVWSMGLIRVTFMQKIFRWFVQSTGGTPELFLTSKTQSVLAQRTFNVLSPSLVKRATEILYGNQNTKIFRGIKRLGYLMRIESTSIVPTGFTFFVLCGYLLAAIIIGTKYAVELCIRAGWMNPRRFLLYRKNWRPILKGALLRYIYIGFVQLTILSFWEFTERDSGAVIVIACLFVCLSCGLMLWAAFRTLHFGKKSVRLYNNPAALLYGDEYVLHKYGFFYTMFNAKYYWWNIVLLCYMFLKALFVGFAQGSGKTQALALFIFDFFYTIAVIRYKPFLDRPTNIMNIFICVVTCVNSFLFMFFSDLFHQGYQVSAIMGWVFFIMNAAFSLILLLMILTFVLLIVFSKNPDLKFKPIKDDRASFQKTTIPNPFEESKNADLLASPSTFSSDSPLNEKKGKRKFTAADELLALGQVAGDHDNGWENAAESPKNYDSDNALFSPFVEVEQFNNDSVLNDHSSSSVNDTSVHEKQSDNKRKVSLPGKIIRAFSLKGYKDNYDDETPKSTQRKVVNDIRPGSSNDDSSEQDGFYHGGNDFEREPVNPFESDAENEYSTPNPNQERFDSDLDTESFSFSFNRGVDRRFRDESN</sequence>
<dbReference type="PANTHER" id="PTHR31145">
    <property type="entry name" value="INTEGRAL MEMBRANE PROTEIN (AFU_ORTHOLOGUE AFUA_7G01610)"/>
    <property type="match status" value="1"/>
</dbReference>
<dbReference type="PANTHER" id="PTHR31145:SF4">
    <property type="entry name" value="FLAVIN CARRIER PROTEIN 1-RELATED"/>
    <property type="match status" value="1"/>
</dbReference>
<evidence type="ECO:0000256" key="1">
    <source>
        <dbReference type="ARBA" id="ARBA00004141"/>
    </source>
</evidence>
<feature type="compositionally biased region" description="Basic and acidic residues" evidence="7">
    <location>
        <begin position="692"/>
        <end position="702"/>
    </location>
</feature>
<dbReference type="InterPro" id="IPR040241">
    <property type="entry name" value="TRP_Flc/Pkd2-like"/>
</dbReference>
<feature type="region of interest" description="Disordered" evidence="7">
    <location>
        <begin position="721"/>
        <end position="793"/>
    </location>
</feature>
<keyword evidence="5 8" id="KW-1133">Transmembrane helix</keyword>
<feature type="transmembrane region" description="Helical" evidence="8">
    <location>
        <begin position="455"/>
        <end position="475"/>
    </location>
</feature>
<evidence type="ECO:0000256" key="2">
    <source>
        <dbReference type="ARBA" id="ARBA00010642"/>
    </source>
</evidence>
<evidence type="ECO:0000256" key="9">
    <source>
        <dbReference type="SAM" id="SignalP"/>
    </source>
</evidence>
<keyword evidence="4 9" id="KW-0732">Signal</keyword>
<feature type="transmembrane region" description="Helical" evidence="8">
    <location>
        <begin position="391"/>
        <end position="413"/>
    </location>
</feature>
<feature type="transmembrane region" description="Helical" evidence="8">
    <location>
        <begin position="318"/>
        <end position="345"/>
    </location>
</feature>
<proteinExistence type="inferred from homology"/>
<gene>
    <name evidence="11" type="ORF">RNJ44_00957</name>
</gene>
<feature type="transmembrane region" description="Helical" evidence="8">
    <location>
        <begin position="481"/>
        <end position="498"/>
    </location>
</feature>
<name>A0ABR4NQI5_9SACH</name>
<dbReference type="Pfam" id="PF14558">
    <property type="entry name" value="TRP_N"/>
    <property type="match status" value="1"/>
</dbReference>
<organism evidence="11 12">
    <name type="scientific">Nakaseomyces bracarensis</name>
    <dbReference type="NCBI Taxonomy" id="273131"/>
    <lineage>
        <taxon>Eukaryota</taxon>
        <taxon>Fungi</taxon>
        <taxon>Dikarya</taxon>
        <taxon>Ascomycota</taxon>
        <taxon>Saccharomycotina</taxon>
        <taxon>Saccharomycetes</taxon>
        <taxon>Saccharomycetales</taxon>
        <taxon>Saccharomycetaceae</taxon>
        <taxon>Nakaseomyces</taxon>
    </lineage>
</organism>
<keyword evidence="6 8" id="KW-0472">Membrane</keyword>
<protein>
    <submittedName>
        <fullName evidence="11">Flavin carrier protein 3</fullName>
    </submittedName>
</protein>
<dbReference type="InterPro" id="IPR032800">
    <property type="entry name" value="TRP_N"/>
</dbReference>
<feature type="transmembrane region" description="Helical" evidence="8">
    <location>
        <begin position="366"/>
        <end position="385"/>
    </location>
</feature>
<feature type="chain" id="PRO_5047326185" evidence="9">
    <location>
        <begin position="16"/>
        <end position="813"/>
    </location>
</feature>
<dbReference type="EMBL" id="JBEVYD010000009">
    <property type="protein sequence ID" value="KAL3230508.1"/>
    <property type="molecule type" value="Genomic_DNA"/>
</dbReference>
<evidence type="ECO:0000256" key="8">
    <source>
        <dbReference type="SAM" id="Phobius"/>
    </source>
</evidence>
<evidence type="ECO:0000256" key="7">
    <source>
        <dbReference type="SAM" id="MobiDB-lite"/>
    </source>
</evidence>